<gene>
    <name evidence="6" type="ORF">GNP93_05345</name>
</gene>
<comment type="cofactor">
    <cofactor evidence="4">
        <name>Zn(2+)</name>
        <dbReference type="ChEBI" id="CHEBI:29105"/>
    </cofactor>
</comment>
<dbReference type="InterPro" id="IPR036291">
    <property type="entry name" value="NAD(P)-bd_dom_sf"/>
</dbReference>
<feature type="domain" description="Enoyl reductase (ER)" evidence="5">
    <location>
        <begin position="8"/>
        <end position="339"/>
    </location>
</feature>
<dbReference type="PANTHER" id="PTHR43401">
    <property type="entry name" value="L-THREONINE 3-DEHYDROGENASE"/>
    <property type="match status" value="1"/>
</dbReference>
<dbReference type="PANTHER" id="PTHR43401:SF5">
    <property type="entry name" value="ALCOHOL DEHYDROGENASE-RELATED"/>
    <property type="match status" value="1"/>
</dbReference>
<evidence type="ECO:0000256" key="2">
    <source>
        <dbReference type="ARBA" id="ARBA00022833"/>
    </source>
</evidence>
<evidence type="ECO:0000313" key="7">
    <source>
        <dbReference type="Proteomes" id="UP000450917"/>
    </source>
</evidence>
<comment type="similarity">
    <text evidence="4">Belongs to the zinc-containing alcohol dehydrogenase family.</text>
</comment>
<dbReference type="SUPFAM" id="SSF50129">
    <property type="entry name" value="GroES-like"/>
    <property type="match status" value="1"/>
</dbReference>
<sequence>MKALVLEGAKNLILRQVEDPKPAEDGVLLKVMANGVCRSDHHFWESGLVPVNILGHEFSGVVEEVGSKVTRFKKGDRVTVPFSGSEGACPHCVSGHSHLCDSLLMPGLTYQGGYAEYVAVPVADRNMIHLPEEISFAEASALGCRFITAFHGIVDRVQVLPGEWVVVYGCGGVGLSAVNIASAMGANVIGVDINDANLDLAKQMGAAYTVNSRTTDPIAAVNEMTQGGADVSVDALGLSQTAVSAIRSLRKRGRHLQIGMTSKQDAGSIAIPVDEMILKELSFITSFGMPAHRYHAVLPLVSNGKLTPGKMVTREVSLSEVNGIFEEMSSFKNTGTYVVTKFG</sequence>
<keyword evidence="1 4" id="KW-0479">Metal-binding</keyword>
<keyword evidence="2 4" id="KW-0862">Zinc</keyword>
<comment type="caution">
    <text evidence="6">The sequence shown here is derived from an EMBL/GenBank/DDBJ whole genome shotgun (WGS) entry which is preliminary data.</text>
</comment>
<dbReference type="Proteomes" id="UP000450917">
    <property type="component" value="Unassembled WGS sequence"/>
</dbReference>
<keyword evidence="3" id="KW-0560">Oxidoreductase</keyword>
<dbReference type="InterPro" id="IPR050129">
    <property type="entry name" value="Zn_alcohol_dh"/>
</dbReference>
<dbReference type="PROSITE" id="PS00059">
    <property type="entry name" value="ADH_ZINC"/>
    <property type="match status" value="1"/>
</dbReference>
<dbReference type="InterPro" id="IPR002328">
    <property type="entry name" value="ADH_Zn_CS"/>
</dbReference>
<evidence type="ECO:0000256" key="4">
    <source>
        <dbReference type="RuleBase" id="RU361277"/>
    </source>
</evidence>
<evidence type="ECO:0000259" key="5">
    <source>
        <dbReference type="SMART" id="SM00829"/>
    </source>
</evidence>
<dbReference type="GO" id="GO:0008270">
    <property type="term" value="F:zinc ion binding"/>
    <property type="evidence" value="ECO:0007669"/>
    <property type="project" value="InterPro"/>
</dbReference>
<dbReference type="Gene3D" id="3.90.180.10">
    <property type="entry name" value="Medium-chain alcohol dehydrogenases, catalytic domain"/>
    <property type="match status" value="1"/>
</dbReference>
<dbReference type="Pfam" id="PF00107">
    <property type="entry name" value="ADH_zinc_N"/>
    <property type="match status" value="1"/>
</dbReference>
<dbReference type="RefSeq" id="WP_127606613.1">
    <property type="nucleotide sequence ID" value="NZ_JARTHJ010000005.1"/>
</dbReference>
<protein>
    <submittedName>
        <fullName evidence="6">Zinc-binding dehydrogenase</fullName>
    </submittedName>
</protein>
<evidence type="ECO:0000313" key="6">
    <source>
        <dbReference type="EMBL" id="MUG70101.1"/>
    </source>
</evidence>
<name>A0A7X2Z8B1_9BACL</name>
<dbReference type="InterPro" id="IPR013149">
    <property type="entry name" value="ADH-like_C"/>
</dbReference>
<dbReference type="InterPro" id="IPR011032">
    <property type="entry name" value="GroES-like_sf"/>
</dbReference>
<dbReference type="InterPro" id="IPR020843">
    <property type="entry name" value="ER"/>
</dbReference>
<keyword evidence="7" id="KW-1185">Reference proteome</keyword>
<dbReference type="AlphaFoldDB" id="A0A7X2Z8B1"/>
<dbReference type="SMART" id="SM00829">
    <property type="entry name" value="PKS_ER"/>
    <property type="match status" value="1"/>
</dbReference>
<dbReference type="GO" id="GO:0016491">
    <property type="term" value="F:oxidoreductase activity"/>
    <property type="evidence" value="ECO:0007669"/>
    <property type="project" value="UniProtKB-KW"/>
</dbReference>
<evidence type="ECO:0000256" key="3">
    <source>
        <dbReference type="ARBA" id="ARBA00023002"/>
    </source>
</evidence>
<dbReference type="EMBL" id="WNZX01000003">
    <property type="protein sequence ID" value="MUG70101.1"/>
    <property type="molecule type" value="Genomic_DNA"/>
</dbReference>
<dbReference type="Pfam" id="PF08240">
    <property type="entry name" value="ADH_N"/>
    <property type="match status" value="1"/>
</dbReference>
<dbReference type="SUPFAM" id="SSF51735">
    <property type="entry name" value="NAD(P)-binding Rossmann-fold domains"/>
    <property type="match status" value="1"/>
</dbReference>
<organism evidence="6 7">
    <name type="scientific">Paenibacillus validus</name>
    <dbReference type="NCBI Taxonomy" id="44253"/>
    <lineage>
        <taxon>Bacteria</taxon>
        <taxon>Bacillati</taxon>
        <taxon>Bacillota</taxon>
        <taxon>Bacilli</taxon>
        <taxon>Bacillales</taxon>
        <taxon>Paenibacillaceae</taxon>
        <taxon>Paenibacillus</taxon>
    </lineage>
</organism>
<accession>A0A7X2Z8B1</accession>
<reference evidence="6 7" key="1">
    <citation type="submission" date="2019-11" db="EMBL/GenBank/DDBJ databases">
        <title>Draft genome sequences of five Paenibacillus species of dairy origin.</title>
        <authorList>
            <person name="Olajide A.M."/>
            <person name="Chen S."/>
            <person name="Lapointe G."/>
        </authorList>
    </citation>
    <scope>NUCLEOTIDE SEQUENCE [LARGE SCALE GENOMIC DNA]</scope>
    <source>
        <strain evidence="6 7">2CS3</strain>
    </source>
</reference>
<dbReference type="InterPro" id="IPR013154">
    <property type="entry name" value="ADH-like_N"/>
</dbReference>
<proteinExistence type="inferred from homology"/>
<evidence type="ECO:0000256" key="1">
    <source>
        <dbReference type="ARBA" id="ARBA00022723"/>
    </source>
</evidence>